<feature type="compositionally biased region" description="Low complexity" evidence="1">
    <location>
        <begin position="429"/>
        <end position="446"/>
    </location>
</feature>
<evidence type="ECO:0000256" key="1">
    <source>
        <dbReference type="SAM" id="MobiDB-lite"/>
    </source>
</evidence>
<feature type="region of interest" description="Disordered" evidence="1">
    <location>
        <begin position="201"/>
        <end position="303"/>
    </location>
</feature>
<feature type="compositionally biased region" description="Basic and acidic residues" evidence="1">
    <location>
        <begin position="231"/>
        <end position="244"/>
    </location>
</feature>
<feature type="compositionally biased region" description="Polar residues" evidence="1">
    <location>
        <begin position="245"/>
        <end position="260"/>
    </location>
</feature>
<keyword evidence="2" id="KW-0812">Transmembrane</keyword>
<feature type="region of interest" description="Disordered" evidence="1">
    <location>
        <begin position="56"/>
        <end position="102"/>
    </location>
</feature>
<evidence type="ECO:0008006" key="5">
    <source>
        <dbReference type="Google" id="ProtNLM"/>
    </source>
</evidence>
<dbReference type="InterPro" id="IPR013783">
    <property type="entry name" value="Ig-like_fold"/>
</dbReference>
<sequence length="629" mass="68312">MRSSPTVKDLRAAFEARSNPAASLKSLYQSTQPANASMKKFANPIKTSIDAILDAPKLNPQVSPSSSSTATSSSAPTTPTTQSSPRPVPGKQPSWIGPPKPATLYPPMMKHPVTVEYAHPGLQPPVFVCTSLSEPQWQPIEMDKEKRANGEYHFFKSFSAAEGEYQYKFRLGPGDWWVTDERKPVVDDGAGNKNNLMTVKAPGASAIAAPTPSDRPRVTSGRSIPQPTDDSEPHQRMEASKKTTDAAQASKAHNATQSSAGAPRPNKPHGIDLPVGMGNLDDIPTPGSAPDMEHETEPEFATSHQLRDANVPHAHPVDRTLGSPTDSMPDAAPLMKHESFAAPIETKHEIAPLMEHESFAAQHEMEKDLVAVDSNPDEIAVEDDDGPPLLRHESLAPESDEQTQAPLMRHESLALGQHSEHPRSALRPSGSSITSSHSSQEDAVAPEPDPDDKSLEHFPHDRRGIFSHIHRASVHAADHEARDVAQPPKRSPNSGPSSPIASLPSVQEDEDEELEGLREQERQEYEREQETGEELDSIAEERPAAPLTPPLTPEESEKMVDSAPDTTTTEDSNGATGGLKKDKHIVREYEQTHGPVHTMVKFVRHPTAWFAFAGIAVAVAAGVYKLRYA</sequence>
<keyword evidence="2" id="KW-0472">Membrane</keyword>
<feature type="transmembrane region" description="Helical" evidence="2">
    <location>
        <begin position="608"/>
        <end position="626"/>
    </location>
</feature>
<evidence type="ECO:0000313" key="4">
    <source>
        <dbReference type="Proteomes" id="UP000269539"/>
    </source>
</evidence>
<dbReference type="InterPro" id="IPR014756">
    <property type="entry name" value="Ig_E-set"/>
</dbReference>
<dbReference type="CDD" id="cd02859">
    <property type="entry name" value="E_set_AMPKbeta_like_N"/>
    <property type="match status" value="1"/>
</dbReference>
<keyword evidence="2" id="KW-1133">Transmembrane helix</keyword>
<name>A0A3M7D3C6_HORWE</name>
<organism evidence="3 4">
    <name type="scientific">Hortaea werneckii</name>
    <name type="common">Black yeast</name>
    <name type="synonym">Cladosporium werneckii</name>
    <dbReference type="NCBI Taxonomy" id="91943"/>
    <lineage>
        <taxon>Eukaryota</taxon>
        <taxon>Fungi</taxon>
        <taxon>Dikarya</taxon>
        <taxon>Ascomycota</taxon>
        <taxon>Pezizomycotina</taxon>
        <taxon>Dothideomycetes</taxon>
        <taxon>Dothideomycetidae</taxon>
        <taxon>Mycosphaerellales</taxon>
        <taxon>Teratosphaeriaceae</taxon>
        <taxon>Hortaea</taxon>
    </lineage>
</organism>
<gene>
    <name evidence="3" type="ORF">D0864_13322</name>
</gene>
<dbReference type="EMBL" id="QWIO01002281">
    <property type="protein sequence ID" value="RMY58789.1"/>
    <property type="molecule type" value="Genomic_DNA"/>
</dbReference>
<feature type="compositionally biased region" description="Polar residues" evidence="1">
    <location>
        <begin position="564"/>
        <end position="574"/>
    </location>
</feature>
<dbReference type="SUPFAM" id="SSF81296">
    <property type="entry name" value="E set domains"/>
    <property type="match status" value="1"/>
</dbReference>
<accession>A0A3M7D3C6</accession>
<feature type="compositionally biased region" description="Pro residues" evidence="1">
    <location>
        <begin position="86"/>
        <end position="101"/>
    </location>
</feature>
<evidence type="ECO:0000256" key="2">
    <source>
        <dbReference type="SAM" id="Phobius"/>
    </source>
</evidence>
<proteinExistence type="predicted"/>
<comment type="caution">
    <text evidence="3">The sequence shown here is derived from an EMBL/GenBank/DDBJ whole genome shotgun (WGS) entry which is preliminary data.</text>
</comment>
<reference evidence="3 4" key="1">
    <citation type="journal article" date="2018" name="BMC Genomics">
        <title>Genomic evidence for intraspecific hybridization in a clonal and extremely halotolerant yeast.</title>
        <authorList>
            <person name="Gostincar C."/>
            <person name="Stajich J.E."/>
            <person name="Zupancic J."/>
            <person name="Zalar P."/>
            <person name="Gunde-Cimerman N."/>
        </authorList>
    </citation>
    <scope>NUCLEOTIDE SEQUENCE [LARGE SCALE GENOMIC DNA]</scope>
    <source>
        <strain evidence="3 4">EXF-10513</strain>
    </source>
</reference>
<dbReference type="Proteomes" id="UP000269539">
    <property type="component" value="Unassembled WGS sequence"/>
</dbReference>
<dbReference type="Gene3D" id="2.60.40.10">
    <property type="entry name" value="Immunoglobulins"/>
    <property type="match status" value="1"/>
</dbReference>
<feature type="region of interest" description="Disordered" evidence="1">
    <location>
        <begin position="378"/>
        <end position="404"/>
    </location>
</feature>
<feature type="region of interest" description="Disordered" evidence="1">
    <location>
        <begin position="416"/>
        <end position="459"/>
    </location>
</feature>
<feature type="compositionally biased region" description="Basic and acidic residues" evidence="1">
    <location>
        <begin position="515"/>
        <end position="530"/>
    </location>
</feature>
<feature type="region of interest" description="Disordered" evidence="1">
    <location>
        <begin position="473"/>
        <end position="581"/>
    </location>
</feature>
<dbReference type="AlphaFoldDB" id="A0A3M7D3C6"/>
<evidence type="ECO:0000313" key="3">
    <source>
        <dbReference type="EMBL" id="RMY58789.1"/>
    </source>
</evidence>
<protein>
    <recommendedName>
        <fullName evidence="5">AMP-activated protein kinase glycogen-binding domain-containing protein</fullName>
    </recommendedName>
</protein>
<feature type="compositionally biased region" description="Low complexity" evidence="1">
    <location>
        <begin position="60"/>
        <end position="85"/>
    </location>
</feature>
<feature type="compositionally biased region" description="Polar residues" evidence="1">
    <location>
        <begin position="491"/>
        <end position="500"/>
    </location>
</feature>